<gene>
    <name evidence="1" type="ORF">TR128135</name>
</gene>
<dbReference type="EMBL" id="GEEE01004753">
    <property type="protein sequence ID" value="JAP58472.1"/>
    <property type="molecule type" value="Transcribed_RNA"/>
</dbReference>
<feature type="non-terminal residue" evidence="1">
    <location>
        <position position="123"/>
    </location>
</feature>
<name>A0A0X3QCA3_SCHSO</name>
<accession>A0A0X3QCA3</accession>
<reference evidence="1" key="1">
    <citation type="submission" date="2016-01" db="EMBL/GenBank/DDBJ databases">
        <title>Reference transcriptome for the parasite Schistocephalus solidus: insights into the molecular evolution of parasitism.</title>
        <authorList>
            <person name="Hebert F.O."/>
            <person name="Grambauer S."/>
            <person name="Barber I."/>
            <person name="Landry C.R."/>
            <person name="Aubin-Horth N."/>
        </authorList>
    </citation>
    <scope>NUCLEOTIDE SEQUENCE</scope>
</reference>
<feature type="non-terminal residue" evidence="1">
    <location>
        <position position="1"/>
    </location>
</feature>
<proteinExistence type="predicted"/>
<dbReference type="AlphaFoldDB" id="A0A0X3QCA3"/>
<sequence length="123" mass="12769">SPPPPATVTFKLAASQTVRPALQVRAAATMTELTAVSDVKAPSITAHVQMQTKEVQAEMPMPAVDITTAVTSKSAPSICRPTLADTATITTSEIQTTGLPVVVEKAGGVQHAMPQQAPKPTLR</sequence>
<organism evidence="1">
    <name type="scientific">Schistocephalus solidus</name>
    <name type="common">Tapeworm</name>
    <dbReference type="NCBI Taxonomy" id="70667"/>
    <lineage>
        <taxon>Eukaryota</taxon>
        <taxon>Metazoa</taxon>
        <taxon>Spiralia</taxon>
        <taxon>Lophotrochozoa</taxon>
        <taxon>Platyhelminthes</taxon>
        <taxon>Cestoda</taxon>
        <taxon>Eucestoda</taxon>
        <taxon>Diphyllobothriidea</taxon>
        <taxon>Diphyllobothriidae</taxon>
        <taxon>Schistocephalus</taxon>
    </lineage>
</organism>
<evidence type="ECO:0000313" key="1">
    <source>
        <dbReference type="EMBL" id="JAP58472.1"/>
    </source>
</evidence>
<protein>
    <submittedName>
        <fullName evidence="1">Uncharacterized protein</fullName>
    </submittedName>
</protein>